<evidence type="ECO:0000256" key="2">
    <source>
        <dbReference type="ARBA" id="ARBA00009765"/>
    </source>
</evidence>
<feature type="transmembrane region" description="Helical" evidence="8">
    <location>
        <begin position="278"/>
        <end position="300"/>
    </location>
</feature>
<dbReference type="SUPFAM" id="SSF143865">
    <property type="entry name" value="CorA soluble domain-like"/>
    <property type="match status" value="1"/>
</dbReference>
<dbReference type="GO" id="GO:0005886">
    <property type="term" value="C:plasma membrane"/>
    <property type="evidence" value="ECO:0007669"/>
    <property type="project" value="UniProtKB-SubCell"/>
</dbReference>
<dbReference type="InterPro" id="IPR045861">
    <property type="entry name" value="CorA_cytoplasmic_dom"/>
</dbReference>
<dbReference type="RefSeq" id="WP_036170595.1">
    <property type="nucleotide sequence ID" value="NZ_JRKJ01000021.1"/>
</dbReference>
<name>A0A0A2WEN2_9GAMM</name>
<evidence type="ECO:0000256" key="8">
    <source>
        <dbReference type="SAM" id="Phobius"/>
    </source>
</evidence>
<dbReference type="GO" id="GO:0015095">
    <property type="term" value="F:magnesium ion transmembrane transporter activity"/>
    <property type="evidence" value="ECO:0007669"/>
    <property type="project" value="TreeGrafter"/>
</dbReference>
<dbReference type="Proteomes" id="UP000030518">
    <property type="component" value="Unassembled WGS sequence"/>
</dbReference>
<comment type="caution">
    <text evidence="9">The sequence shown here is derived from an EMBL/GenBank/DDBJ whole genome shotgun (WGS) entry which is preliminary data.</text>
</comment>
<dbReference type="eggNOG" id="COG0598">
    <property type="taxonomic scope" value="Bacteria"/>
</dbReference>
<dbReference type="PANTHER" id="PTHR46494">
    <property type="entry name" value="CORA FAMILY METAL ION TRANSPORTER (EUROFUNG)"/>
    <property type="match status" value="1"/>
</dbReference>
<dbReference type="PANTHER" id="PTHR46494:SF1">
    <property type="entry name" value="CORA FAMILY METAL ION TRANSPORTER (EUROFUNG)"/>
    <property type="match status" value="1"/>
</dbReference>
<sequence>MNEWAPSHDDRAPSVRALLFDANGEDRPVEDPRGLDFGKLTNEELAWIDITADGREATEALMREVGLEPHLVAPLMDATSDALVMRKGWYAVRAVAPRWNEADGTLHGAPWLLVVGRNVVFTAHREPIAFLDKVVAHHDPASHIGDLDADTFAIALLDRMLTAYYAALDAFEMRLDQMEVEMFRGKVKEGYDAELGNLRRAASRFRQLLGAHRELFDALRRPDFRPEQDDLVQRRFRAVSDRYERTMDAVESARDLVAGSFDLLDTRLTQRTNDTIRLLTFVTVLLGTLAVIAGVLGMNFEARFFGTGTRGFWIAVGAMGGFVVAAIGLGRLRGWWK</sequence>
<evidence type="ECO:0000256" key="1">
    <source>
        <dbReference type="ARBA" id="ARBA00004651"/>
    </source>
</evidence>
<dbReference type="PATRIC" id="fig|1300345.3.peg.2627"/>
<keyword evidence="3" id="KW-0813">Transport</keyword>
<reference evidence="9 10" key="1">
    <citation type="submission" date="2014-09" db="EMBL/GenBank/DDBJ databases">
        <title>Genome sequences of Lysobacter dokdonensis DS-58.</title>
        <authorList>
            <person name="Kim J.F."/>
            <person name="Kwak M.-J."/>
        </authorList>
    </citation>
    <scope>NUCLEOTIDE SEQUENCE [LARGE SCALE GENOMIC DNA]</scope>
    <source>
        <strain evidence="9 10">DS-58</strain>
    </source>
</reference>
<accession>A0A0A2WEN2</accession>
<dbReference type="AlphaFoldDB" id="A0A0A2WEN2"/>
<dbReference type="InterPro" id="IPR045863">
    <property type="entry name" value="CorA_TM1_TM2"/>
</dbReference>
<dbReference type="GO" id="GO:0015087">
    <property type="term" value="F:cobalt ion transmembrane transporter activity"/>
    <property type="evidence" value="ECO:0007669"/>
    <property type="project" value="TreeGrafter"/>
</dbReference>
<keyword evidence="7 8" id="KW-0472">Membrane</keyword>
<keyword evidence="10" id="KW-1185">Reference proteome</keyword>
<evidence type="ECO:0000256" key="4">
    <source>
        <dbReference type="ARBA" id="ARBA00022475"/>
    </source>
</evidence>
<dbReference type="InterPro" id="IPR002523">
    <property type="entry name" value="MgTranspt_CorA/ZnTranspt_ZntB"/>
</dbReference>
<dbReference type="Pfam" id="PF01544">
    <property type="entry name" value="CorA"/>
    <property type="match status" value="1"/>
</dbReference>
<protein>
    <submittedName>
        <fullName evidence="9">Magnesium and cobalt transport protein CorA</fullName>
    </submittedName>
</protein>
<dbReference type="Gene3D" id="1.20.58.340">
    <property type="entry name" value="Magnesium transport protein CorA, transmembrane region"/>
    <property type="match status" value="2"/>
</dbReference>
<dbReference type="GO" id="GO:0050897">
    <property type="term" value="F:cobalt ion binding"/>
    <property type="evidence" value="ECO:0007669"/>
    <property type="project" value="TreeGrafter"/>
</dbReference>
<gene>
    <name evidence="9" type="ORF">LF41_1557</name>
</gene>
<keyword evidence="4" id="KW-1003">Cell membrane</keyword>
<evidence type="ECO:0000313" key="10">
    <source>
        <dbReference type="Proteomes" id="UP000030518"/>
    </source>
</evidence>
<dbReference type="EMBL" id="JRKJ01000021">
    <property type="protein sequence ID" value="KGQ18203.1"/>
    <property type="molecule type" value="Genomic_DNA"/>
</dbReference>
<keyword evidence="5 8" id="KW-0812">Transmembrane</keyword>
<keyword evidence="6 8" id="KW-1133">Transmembrane helix</keyword>
<evidence type="ECO:0000256" key="6">
    <source>
        <dbReference type="ARBA" id="ARBA00022989"/>
    </source>
</evidence>
<evidence type="ECO:0000256" key="5">
    <source>
        <dbReference type="ARBA" id="ARBA00022692"/>
    </source>
</evidence>
<dbReference type="SUPFAM" id="SSF144083">
    <property type="entry name" value="Magnesium transport protein CorA, transmembrane region"/>
    <property type="match status" value="1"/>
</dbReference>
<dbReference type="STRING" id="1300345.LF41_1557"/>
<evidence type="ECO:0000256" key="3">
    <source>
        <dbReference type="ARBA" id="ARBA00022448"/>
    </source>
</evidence>
<dbReference type="Gene3D" id="3.30.460.20">
    <property type="entry name" value="CorA soluble domain-like"/>
    <property type="match status" value="1"/>
</dbReference>
<comment type="subcellular location">
    <subcellularLocation>
        <location evidence="1">Cell membrane</location>
        <topology evidence="1">Multi-pass membrane protein</topology>
    </subcellularLocation>
</comment>
<dbReference type="OrthoDB" id="7596309at2"/>
<feature type="transmembrane region" description="Helical" evidence="8">
    <location>
        <begin position="312"/>
        <end position="332"/>
    </location>
</feature>
<evidence type="ECO:0000256" key="7">
    <source>
        <dbReference type="ARBA" id="ARBA00023136"/>
    </source>
</evidence>
<evidence type="ECO:0000313" key="9">
    <source>
        <dbReference type="EMBL" id="KGQ18203.1"/>
    </source>
</evidence>
<dbReference type="GO" id="GO:0000287">
    <property type="term" value="F:magnesium ion binding"/>
    <property type="evidence" value="ECO:0007669"/>
    <property type="project" value="TreeGrafter"/>
</dbReference>
<comment type="similarity">
    <text evidence="2">Belongs to the CorA metal ion transporter (MIT) (TC 1.A.35) family.</text>
</comment>
<organism evidence="9 10">
    <name type="scientific">Lysobacter dokdonensis DS-58</name>
    <dbReference type="NCBI Taxonomy" id="1300345"/>
    <lineage>
        <taxon>Bacteria</taxon>
        <taxon>Pseudomonadati</taxon>
        <taxon>Pseudomonadota</taxon>
        <taxon>Gammaproteobacteria</taxon>
        <taxon>Lysobacterales</taxon>
        <taxon>Lysobacteraceae</taxon>
        <taxon>Noviluteimonas</taxon>
    </lineage>
</organism>
<proteinExistence type="inferred from homology"/>